<proteinExistence type="predicted"/>
<accession>A0A6C0GVZ4</accession>
<dbReference type="KEGG" id="rhoz:GXP67_11275"/>
<name>A0A6C0GVZ4_9BACT</name>
<dbReference type="InterPro" id="IPR036397">
    <property type="entry name" value="RNaseH_sf"/>
</dbReference>
<dbReference type="GO" id="GO:0003676">
    <property type="term" value="F:nucleic acid binding"/>
    <property type="evidence" value="ECO:0007669"/>
    <property type="project" value="InterPro"/>
</dbReference>
<gene>
    <name evidence="1" type="ORF">GXP67_11275</name>
</gene>
<evidence type="ECO:0000313" key="1">
    <source>
        <dbReference type="EMBL" id="QHT71974.1"/>
    </source>
</evidence>
<dbReference type="Proteomes" id="UP000480178">
    <property type="component" value="Chromosome"/>
</dbReference>
<sequence length="86" mass="10421">MITKITGLLLDNVPFHQANLHRSKTKFTYFSLRAYSQHLNKIKMIWRILKYECLKLHSYVSLENLWEVLNKIFIHFAGKYFINFKD</sequence>
<organism evidence="1 2">
    <name type="scientific">Rhodocytophaga rosea</name>
    <dbReference type="NCBI Taxonomy" id="2704465"/>
    <lineage>
        <taxon>Bacteria</taxon>
        <taxon>Pseudomonadati</taxon>
        <taxon>Bacteroidota</taxon>
        <taxon>Cytophagia</taxon>
        <taxon>Cytophagales</taxon>
        <taxon>Rhodocytophagaceae</taxon>
        <taxon>Rhodocytophaga</taxon>
    </lineage>
</organism>
<dbReference type="Gene3D" id="3.30.420.10">
    <property type="entry name" value="Ribonuclease H-like superfamily/Ribonuclease H"/>
    <property type="match status" value="1"/>
</dbReference>
<dbReference type="AlphaFoldDB" id="A0A6C0GVZ4"/>
<protein>
    <submittedName>
        <fullName evidence="1">Uncharacterized protein</fullName>
    </submittedName>
</protein>
<reference evidence="1 2" key="1">
    <citation type="submission" date="2020-01" db="EMBL/GenBank/DDBJ databases">
        <authorList>
            <person name="Kim M.K."/>
        </authorList>
    </citation>
    <scope>NUCLEOTIDE SEQUENCE [LARGE SCALE GENOMIC DNA]</scope>
    <source>
        <strain evidence="1 2">172606-1</strain>
    </source>
</reference>
<keyword evidence="2" id="KW-1185">Reference proteome</keyword>
<evidence type="ECO:0000313" key="2">
    <source>
        <dbReference type="Proteomes" id="UP000480178"/>
    </source>
</evidence>
<dbReference type="EMBL" id="CP048222">
    <property type="protein sequence ID" value="QHT71974.1"/>
    <property type="molecule type" value="Genomic_DNA"/>
</dbReference>